<keyword evidence="5" id="KW-0238">DNA-binding</keyword>
<dbReference type="InterPro" id="IPR011990">
    <property type="entry name" value="TPR-like_helical_dom_sf"/>
</dbReference>
<dbReference type="InterPro" id="IPR000792">
    <property type="entry name" value="Tscrpt_reg_LuxR_C"/>
</dbReference>
<dbReference type="InterPro" id="IPR016032">
    <property type="entry name" value="Sig_transdc_resp-reg_C-effctor"/>
</dbReference>
<evidence type="ECO:0000259" key="4">
    <source>
        <dbReference type="PROSITE" id="PS50043"/>
    </source>
</evidence>
<dbReference type="Gene3D" id="3.40.50.300">
    <property type="entry name" value="P-loop containing nucleotide triphosphate hydrolases"/>
    <property type="match status" value="1"/>
</dbReference>
<feature type="region of interest" description="Disordered" evidence="3">
    <location>
        <begin position="870"/>
        <end position="891"/>
    </location>
</feature>
<dbReference type="PANTHER" id="PTHR16305:SF35">
    <property type="entry name" value="TRANSCRIPTIONAL ACTIVATOR DOMAIN"/>
    <property type="match status" value="1"/>
</dbReference>
<keyword evidence="1" id="KW-0547">Nucleotide-binding</keyword>
<dbReference type="GO" id="GO:0006355">
    <property type="term" value="P:regulation of DNA-templated transcription"/>
    <property type="evidence" value="ECO:0007669"/>
    <property type="project" value="InterPro"/>
</dbReference>
<dbReference type="Gene3D" id="1.25.40.10">
    <property type="entry name" value="Tetratricopeptide repeat domain"/>
    <property type="match status" value="1"/>
</dbReference>
<evidence type="ECO:0000256" key="2">
    <source>
        <dbReference type="ARBA" id="ARBA00022840"/>
    </source>
</evidence>
<accession>A0A7W7CFD9</accession>
<sequence>MNGGRDTALVGRDRELDLLVEIAEKARAGTGQAVLLRGPAGIGKTTLLQAALTRIRPLAARTLSARCRDAGSGAYAAVRALFEPLHLTQKGEAGRLLDGSARHALPAVDPEIQHPTQHNTAYSVLHGLHWLTVGLTADGLLVLAVDDLQWCDDPSLRWLAFLLRRAEDLPLLLLLTQRTDQDSPVTEVFAEIAELSLCHTVNLPALSARPVAELLTKVLGAEPELAFAARCAQLTGGNPLLLGRMLTRLGEHDGDRTDPALLEDLGRAVVARSVLDRLPEHFLAVARAIAILPGEALELIAALAGAHHRTTTAAISELRRRDLVTAEDFGPGPEFVHDTIRQTVLGGTPSAELDQLRERAATLLNDAGRPAEEVAVLLVLLPGAPEPWMADVLREAATGAEHRGAPRMAASYLERVLAVDDADVPVLSQLARVLAMIEPTTALRHLERALELIADPRRQVPLVLQYTLTSLRAQNSIRAFALACTTLDALTKTIGPEPDSTDRALRAVLESSMLASGIDEKTNLGELGERFAHRANPPGDTAEERQLLAGLALLGMLQARPAAELAEQTRRALKINEVEVGGWTILGSIYTLYLADDTVAMPEALDMLVEHMQSTGAAWTYCLVSSLRAIVRHWNGDLVEALADAQSCYDLVVQENWAGAMVMPQVALAVVLTDLGEADRADEILGETFRDRFDAFTLEYHYYLMARARTYEALGEIDRALETLQQCALSLAEGNIDNPVLAPWWYEAALILADQDRLEEGTAIANHGAELCRRWGTPRALGMALTAQGAVTPGPQGIRLLTEAVRTLATSPGKFEHARAEYLLGRALLRAGDAEAARKRLRSSLDRSVLLRHRRQVTLSSAALLEAGGRLRRGTDSPADSLTGSERRVAARAANGATNREIAESLFLTVRTVELHLTSAYRKLGVRGRAELAAALARSGQ</sequence>
<dbReference type="Gene3D" id="1.10.10.10">
    <property type="entry name" value="Winged helix-like DNA-binding domain superfamily/Winged helix DNA-binding domain"/>
    <property type="match status" value="1"/>
</dbReference>
<dbReference type="SUPFAM" id="SSF46894">
    <property type="entry name" value="C-terminal effector domain of the bipartite response regulators"/>
    <property type="match status" value="1"/>
</dbReference>
<dbReference type="PROSITE" id="PS00622">
    <property type="entry name" value="HTH_LUXR_1"/>
    <property type="match status" value="1"/>
</dbReference>
<dbReference type="SUPFAM" id="SSF52540">
    <property type="entry name" value="P-loop containing nucleoside triphosphate hydrolases"/>
    <property type="match status" value="1"/>
</dbReference>
<dbReference type="InterPro" id="IPR027417">
    <property type="entry name" value="P-loop_NTPase"/>
</dbReference>
<dbReference type="GO" id="GO:0004016">
    <property type="term" value="F:adenylate cyclase activity"/>
    <property type="evidence" value="ECO:0007669"/>
    <property type="project" value="TreeGrafter"/>
</dbReference>
<dbReference type="Proteomes" id="UP000533598">
    <property type="component" value="Unassembled WGS sequence"/>
</dbReference>
<dbReference type="EMBL" id="JACHMH010000001">
    <property type="protein sequence ID" value="MBB4680159.1"/>
    <property type="molecule type" value="Genomic_DNA"/>
</dbReference>
<dbReference type="PRINTS" id="PR00038">
    <property type="entry name" value="HTHLUXR"/>
</dbReference>
<proteinExistence type="predicted"/>
<dbReference type="AlphaFoldDB" id="A0A7W7CFD9"/>
<evidence type="ECO:0000256" key="1">
    <source>
        <dbReference type="ARBA" id="ARBA00022741"/>
    </source>
</evidence>
<dbReference type="InterPro" id="IPR036388">
    <property type="entry name" value="WH-like_DNA-bd_sf"/>
</dbReference>
<dbReference type="PANTHER" id="PTHR16305">
    <property type="entry name" value="TESTICULAR SOLUBLE ADENYLYL CYCLASE"/>
    <property type="match status" value="1"/>
</dbReference>
<dbReference type="SMART" id="SM00421">
    <property type="entry name" value="HTH_LUXR"/>
    <property type="match status" value="1"/>
</dbReference>
<dbReference type="GO" id="GO:0003677">
    <property type="term" value="F:DNA binding"/>
    <property type="evidence" value="ECO:0007669"/>
    <property type="project" value="UniProtKB-KW"/>
</dbReference>
<dbReference type="GO" id="GO:0005524">
    <property type="term" value="F:ATP binding"/>
    <property type="evidence" value="ECO:0007669"/>
    <property type="project" value="UniProtKB-KW"/>
</dbReference>
<gene>
    <name evidence="5" type="ORF">HNR67_006277</name>
</gene>
<protein>
    <submittedName>
        <fullName evidence="5">DNA-binding CsgD family transcriptional regulator/tetratricopeptide (TPR) repeat protein</fullName>
    </submittedName>
</protein>
<dbReference type="RefSeq" id="WP_185005821.1">
    <property type="nucleotide sequence ID" value="NZ_BAAAUI010000020.1"/>
</dbReference>
<comment type="caution">
    <text evidence="5">The sequence shown here is derived from an EMBL/GenBank/DDBJ whole genome shotgun (WGS) entry which is preliminary data.</text>
</comment>
<dbReference type="CDD" id="cd06170">
    <property type="entry name" value="LuxR_C_like"/>
    <property type="match status" value="1"/>
</dbReference>
<reference evidence="5 6" key="1">
    <citation type="submission" date="2020-08" db="EMBL/GenBank/DDBJ databases">
        <title>Sequencing the genomes of 1000 actinobacteria strains.</title>
        <authorList>
            <person name="Klenk H.-P."/>
        </authorList>
    </citation>
    <scope>NUCLEOTIDE SEQUENCE [LARGE SCALE GENOMIC DNA]</scope>
    <source>
        <strain evidence="5 6">DSM 44230</strain>
    </source>
</reference>
<feature type="domain" description="HTH luxR-type" evidence="4">
    <location>
        <begin position="875"/>
        <end position="940"/>
    </location>
</feature>
<dbReference type="Pfam" id="PF13191">
    <property type="entry name" value="AAA_16"/>
    <property type="match status" value="1"/>
</dbReference>
<dbReference type="GO" id="GO:0005737">
    <property type="term" value="C:cytoplasm"/>
    <property type="evidence" value="ECO:0007669"/>
    <property type="project" value="TreeGrafter"/>
</dbReference>
<dbReference type="SUPFAM" id="SSF48452">
    <property type="entry name" value="TPR-like"/>
    <property type="match status" value="1"/>
</dbReference>
<dbReference type="Pfam" id="PF00196">
    <property type="entry name" value="GerE"/>
    <property type="match status" value="1"/>
</dbReference>
<evidence type="ECO:0000313" key="6">
    <source>
        <dbReference type="Proteomes" id="UP000533598"/>
    </source>
</evidence>
<keyword evidence="2" id="KW-0067">ATP-binding</keyword>
<dbReference type="InterPro" id="IPR041664">
    <property type="entry name" value="AAA_16"/>
</dbReference>
<evidence type="ECO:0000256" key="3">
    <source>
        <dbReference type="SAM" id="MobiDB-lite"/>
    </source>
</evidence>
<evidence type="ECO:0000313" key="5">
    <source>
        <dbReference type="EMBL" id="MBB4680159.1"/>
    </source>
</evidence>
<dbReference type="PROSITE" id="PS50043">
    <property type="entry name" value="HTH_LUXR_2"/>
    <property type="match status" value="1"/>
</dbReference>
<organism evidence="5 6">
    <name type="scientific">Crossiella cryophila</name>
    <dbReference type="NCBI Taxonomy" id="43355"/>
    <lineage>
        <taxon>Bacteria</taxon>
        <taxon>Bacillati</taxon>
        <taxon>Actinomycetota</taxon>
        <taxon>Actinomycetes</taxon>
        <taxon>Pseudonocardiales</taxon>
        <taxon>Pseudonocardiaceae</taxon>
        <taxon>Crossiella</taxon>
    </lineage>
</organism>
<name>A0A7W7CFD9_9PSEU</name>
<keyword evidence="6" id="KW-1185">Reference proteome</keyword>